<dbReference type="Proteomes" id="UP001595897">
    <property type="component" value="Unassembled WGS sequence"/>
</dbReference>
<feature type="domain" description="HipA N-terminal subdomain 1" evidence="5">
    <location>
        <begin position="12"/>
        <end position="110"/>
    </location>
</feature>
<dbReference type="PANTHER" id="PTHR37419:SF1">
    <property type="entry name" value="SERINE_THREONINE-PROTEIN KINASE TOXIN HIPA"/>
    <property type="match status" value="1"/>
</dbReference>
<dbReference type="InterPro" id="IPR052028">
    <property type="entry name" value="HipA_Ser/Thr_kinase"/>
</dbReference>
<evidence type="ECO:0000313" key="6">
    <source>
        <dbReference type="EMBL" id="MFC4698960.1"/>
    </source>
</evidence>
<dbReference type="Gene3D" id="1.10.1070.20">
    <property type="match status" value="1"/>
</dbReference>
<evidence type="ECO:0000259" key="4">
    <source>
        <dbReference type="Pfam" id="PF07804"/>
    </source>
</evidence>
<keyword evidence="3" id="KW-0418">Kinase</keyword>
<accession>A0ABV9LT01</accession>
<keyword evidence="7" id="KW-1185">Reference proteome</keyword>
<comment type="similarity">
    <text evidence="1">Belongs to the HipA Ser/Thr kinase family.</text>
</comment>
<evidence type="ECO:0000313" key="7">
    <source>
        <dbReference type="Proteomes" id="UP001595897"/>
    </source>
</evidence>
<evidence type="ECO:0000259" key="5">
    <source>
        <dbReference type="Pfam" id="PF13657"/>
    </source>
</evidence>
<dbReference type="InterPro" id="IPR012893">
    <property type="entry name" value="HipA-like_C"/>
</dbReference>
<organism evidence="6 7">
    <name type="scientific">Glaciecola siphonariae</name>
    <dbReference type="NCBI Taxonomy" id="521012"/>
    <lineage>
        <taxon>Bacteria</taxon>
        <taxon>Pseudomonadati</taxon>
        <taxon>Pseudomonadota</taxon>
        <taxon>Gammaproteobacteria</taxon>
        <taxon>Alteromonadales</taxon>
        <taxon>Alteromonadaceae</taxon>
        <taxon>Glaciecola</taxon>
    </lineage>
</organism>
<dbReference type="Pfam" id="PF13657">
    <property type="entry name" value="Couple_hipA"/>
    <property type="match status" value="1"/>
</dbReference>
<dbReference type="EMBL" id="JBHSGU010000002">
    <property type="protein sequence ID" value="MFC4698960.1"/>
    <property type="molecule type" value="Genomic_DNA"/>
</dbReference>
<comment type="caution">
    <text evidence="6">The sequence shown here is derived from an EMBL/GenBank/DDBJ whole genome shotgun (WGS) entry which is preliminary data.</text>
</comment>
<proteinExistence type="inferred from homology"/>
<evidence type="ECO:0000256" key="3">
    <source>
        <dbReference type="ARBA" id="ARBA00022777"/>
    </source>
</evidence>
<name>A0ABV9LT01_9ALTE</name>
<gene>
    <name evidence="6" type="ORF">ACFO4O_02140</name>
</gene>
<dbReference type="Pfam" id="PF07804">
    <property type="entry name" value="HipA_C"/>
    <property type="match status" value="1"/>
</dbReference>
<reference evidence="7" key="1">
    <citation type="journal article" date="2019" name="Int. J. Syst. Evol. Microbiol.">
        <title>The Global Catalogue of Microorganisms (GCM) 10K type strain sequencing project: providing services to taxonomists for standard genome sequencing and annotation.</title>
        <authorList>
            <consortium name="The Broad Institute Genomics Platform"/>
            <consortium name="The Broad Institute Genome Sequencing Center for Infectious Disease"/>
            <person name="Wu L."/>
            <person name="Ma J."/>
        </authorList>
    </citation>
    <scope>NUCLEOTIDE SEQUENCE [LARGE SCALE GENOMIC DNA]</scope>
    <source>
        <strain evidence="7">KACC 12507</strain>
    </source>
</reference>
<dbReference type="InterPro" id="IPR017508">
    <property type="entry name" value="HipA_N1"/>
</dbReference>
<protein>
    <submittedName>
        <fullName evidence="6">Type II toxin-antitoxin system HipA family toxin</fullName>
    </submittedName>
</protein>
<keyword evidence="2" id="KW-0808">Transferase</keyword>
<evidence type="ECO:0000256" key="1">
    <source>
        <dbReference type="ARBA" id="ARBA00010164"/>
    </source>
</evidence>
<sequence>MRLEDAKQIERLQVYKGNLLAGSLSRTQKGCVFEYEQSYIAITNKGIAFHLSSDSMTYTNFGDSLPPFFAGLLPEGLRLKALVKGIKTSEDDLFSILAMVGSECIGDVNVMANGHLEKSLSEHPLDFTLDLKNADLYQLFKHSIEDENYNPLNQALSGVQEKISASMISFPLPHMQKDKFYIVKLNPIDKPALIDNEHACLALARKCGMKVNNTKIIKDKHGQRGLLVERFDRYLKKQQSDTEEHSVCMHHQEDACQFLNRYPADKYRLSYKDVLAGIAKYSTAPKIEILKALQLYAFSYLIGNGDLHAKNISIQTLATSGKTVLTPCYDIISTYIYGDYKMALKLNGRDDNIKRKDIVSIAASFSIPEAAVSLMLDKLIKACKTHHAMLFGFMSEKQKALWIKMFSKRLNDLTL</sequence>
<dbReference type="RefSeq" id="WP_382405654.1">
    <property type="nucleotide sequence ID" value="NZ_JBHSGU010000002.1"/>
</dbReference>
<dbReference type="NCBIfam" id="TIGR03071">
    <property type="entry name" value="couple_hipA"/>
    <property type="match status" value="1"/>
</dbReference>
<evidence type="ECO:0000256" key="2">
    <source>
        <dbReference type="ARBA" id="ARBA00022679"/>
    </source>
</evidence>
<dbReference type="PANTHER" id="PTHR37419">
    <property type="entry name" value="SERINE/THREONINE-PROTEIN KINASE TOXIN HIPA"/>
    <property type="match status" value="1"/>
</dbReference>
<feature type="domain" description="HipA-like C-terminal" evidence="4">
    <location>
        <begin position="156"/>
        <end position="384"/>
    </location>
</feature>